<reference evidence="2" key="1">
    <citation type="submission" date="2021-05" db="EMBL/GenBank/DDBJ databases">
        <authorList>
            <person name="Alioto T."/>
            <person name="Alioto T."/>
            <person name="Gomez Garrido J."/>
        </authorList>
    </citation>
    <scope>NUCLEOTIDE SEQUENCE</scope>
</reference>
<evidence type="ECO:0000313" key="2">
    <source>
        <dbReference type="EMBL" id="CAG6791059.1"/>
    </source>
</evidence>
<keyword evidence="1" id="KW-0472">Membrane</keyword>
<sequence>MCTREGCCNNVVKSEYGGKGVKRNSSGSCCRCKDAPKKPNSTPGLYDYVTFNNFKELKELYGMLKKGQWCKFIILTFITVLYFSLVVSFYNLTLKNLRIIFAIDEPSGSKRINLWAIFWAAFWKCY</sequence>
<keyword evidence="1" id="KW-1133">Transmembrane helix</keyword>
<keyword evidence="1" id="KW-0812">Transmembrane</keyword>
<dbReference type="AlphaFoldDB" id="A0A8D9BT64"/>
<name>A0A8D9BT64_9HEMI</name>
<dbReference type="EMBL" id="HBUF01674307">
    <property type="protein sequence ID" value="CAG6791059.1"/>
    <property type="molecule type" value="Transcribed_RNA"/>
</dbReference>
<evidence type="ECO:0000256" key="1">
    <source>
        <dbReference type="SAM" id="Phobius"/>
    </source>
</evidence>
<proteinExistence type="predicted"/>
<accession>A0A8D9BT64</accession>
<protein>
    <submittedName>
        <fullName evidence="2">Uncharacterized protein</fullName>
    </submittedName>
</protein>
<organism evidence="2">
    <name type="scientific">Cacopsylla melanoneura</name>
    <dbReference type="NCBI Taxonomy" id="428564"/>
    <lineage>
        <taxon>Eukaryota</taxon>
        <taxon>Metazoa</taxon>
        <taxon>Ecdysozoa</taxon>
        <taxon>Arthropoda</taxon>
        <taxon>Hexapoda</taxon>
        <taxon>Insecta</taxon>
        <taxon>Pterygota</taxon>
        <taxon>Neoptera</taxon>
        <taxon>Paraneoptera</taxon>
        <taxon>Hemiptera</taxon>
        <taxon>Sternorrhyncha</taxon>
        <taxon>Psylloidea</taxon>
        <taxon>Psyllidae</taxon>
        <taxon>Psyllinae</taxon>
        <taxon>Cacopsylla</taxon>
    </lineage>
</organism>
<feature type="transmembrane region" description="Helical" evidence="1">
    <location>
        <begin position="72"/>
        <end position="92"/>
    </location>
</feature>
<dbReference type="EMBL" id="HBUF01674308">
    <property type="protein sequence ID" value="CAG6791060.1"/>
    <property type="molecule type" value="Transcribed_RNA"/>
</dbReference>